<dbReference type="Ensembl" id="ENSMUNT00000034466.1">
    <property type="protein sequence ID" value="ENSMUNP00000024453.1"/>
    <property type="gene ID" value="ENSMUNG00000019656.1"/>
</dbReference>
<evidence type="ECO:0000256" key="10">
    <source>
        <dbReference type="ARBA" id="ARBA00033102"/>
    </source>
</evidence>
<comment type="similarity">
    <text evidence="3 12">Belongs to the NadC/ModD family.</text>
</comment>
<dbReference type="FunFam" id="3.20.20.70:FF:000090">
    <property type="entry name" value="Nicotinate-nucleotide pyrophosphorylase [carboxylating]"/>
    <property type="match status" value="1"/>
</dbReference>
<dbReference type="AlphaFoldDB" id="A0A8V5GV28"/>
<dbReference type="GO" id="GO:0034213">
    <property type="term" value="P:quinolinate catabolic process"/>
    <property type="evidence" value="ECO:0007669"/>
    <property type="project" value="TreeGrafter"/>
</dbReference>
<evidence type="ECO:0000256" key="11">
    <source>
        <dbReference type="ARBA" id="ARBA00047445"/>
    </source>
</evidence>
<protein>
    <recommendedName>
        <fullName evidence="6 12">Nicotinate-nucleotide pyrophosphorylase [carboxylating]</fullName>
        <ecNumber evidence="5 12">2.4.2.19</ecNumber>
    </recommendedName>
    <alternativeName>
        <fullName evidence="10 12">Quinolinate phosphoribosyltransferase [decarboxylating]</fullName>
    </alternativeName>
</protein>
<dbReference type="Gene3D" id="3.90.1170.20">
    <property type="entry name" value="Quinolinate phosphoribosyl transferase, N-terminal domain"/>
    <property type="match status" value="1"/>
</dbReference>
<dbReference type="InterPro" id="IPR022412">
    <property type="entry name" value="Quinolinate_PRibosylTrfase_N"/>
</dbReference>
<dbReference type="Gene3D" id="3.20.20.70">
    <property type="entry name" value="Aldolase class I"/>
    <property type="match status" value="1"/>
</dbReference>
<organism evidence="15 16">
    <name type="scientific">Melopsittacus undulatus</name>
    <name type="common">Budgerigar</name>
    <name type="synonym">Psittacus undulatus</name>
    <dbReference type="NCBI Taxonomy" id="13146"/>
    <lineage>
        <taxon>Eukaryota</taxon>
        <taxon>Metazoa</taxon>
        <taxon>Chordata</taxon>
        <taxon>Craniata</taxon>
        <taxon>Vertebrata</taxon>
        <taxon>Euteleostomi</taxon>
        <taxon>Archelosauria</taxon>
        <taxon>Archosauria</taxon>
        <taxon>Dinosauria</taxon>
        <taxon>Saurischia</taxon>
        <taxon>Theropoda</taxon>
        <taxon>Coelurosauria</taxon>
        <taxon>Aves</taxon>
        <taxon>Neognathae</taxon>
        <taxon>Neoaves</taxon>
        <taxon>Telluraves</taxon>
        <taxon>Australaves</taxon>
        <taxon>Psittaciformes</taxon>
        <taxon>Psittaculidae</taxon>
        <taxon>Melopsittacus</taxon>
    </lineage>
</organism>
<dbReference type="PANTHER" id="PTHR32179:SF3">
    <property type="entry name" value="NICOTINATE-NUCLEOTIDE PYROPHOSPHORYLASE [CARBOXYLATING]"/>
    <property type="match status" value="1"/>
</dbReference>
<evidence type="ECO:0000256" key="3">
    <source>
        <dbReference type="ARBA" id="ARBA00009400"/>
    </source>
</evidence>
<evidence type="ECO:0000256" key="9">
    <source>
        <dbReference type="ARBA" id="ARBA00022679"/>
    </source>
</evidence>
<feature type="domain" description="Quinolinate phosphoribosyl transferase N-terminal" evidence="14">
    <location>
        <begin position="18"/>
        <end position="93"/>
    </location>
</feature>
<keyword evidence="8 12" id="KW-0328">Glycosyltransferase</keyword>
<reference evidence="15" key="3">
    <citation type="submission" date="2025-09" db="UniProtKB">
        <authorList>
            <consortium name="Ensembl"/>
        </authorList>
    </citation>
    <scope>IDENTIFICATION</scope>
</reference>
<evidence type="ECO:0000256" key="5">
    <source>
        <dbReference type="ARBA" id="ARBA00011944"/>
    </source>
</evidence>
<evidence type="ECO:0000256" key="1">
    <source>
        <dbReference type="ARBA" id="ARBA00003237"/>
    </source>
</evidence>
<evidence type="ECO:0000256" key="12">
    <source>
        <dbReference type="PIRNR" id="PIRNR006250"/>
    </source>
</evidence>
<comment type="function">
    <text evidence="1 12">Involved in the catabolism of quinolinic acid (QA).</text>
</comment>
<evidence type="ECO:0000259" key="13">
    <source>
        <dbReference type="Pfam" id="PF01729"/>
    </source>
</evidence>
<feature type="domain" description="Quinolinate phosphoribosyl transferase C-terminal" evidence="13">
    <location>
        <begin position="95"/>
        <end position="266"/>
    </location>
</feature>
<dbReference type="InterPro" id="IPR013785">
    <property type="entry name" value="Aldolase_TIM"/>
</dbReference>
<evidence type="ECO:0000313" key="15">
    <source>
        <dbReference type="Ensembl" id="ENSMUNP00000024453.1"/>
    </source>
</evidence>
<evidence type="ECO:0000256" key="7">
    <source>
        <dbReference type="ARBA" id="ARBA00022642"/>
    </source>
</evidence>
<keyword evidence="9 12" id="KW-0808">Transferase</keyword>
<dbReference type="Proteomes" id="UP000694405">
    <property type="component" value="Unassembled WGS sequence"/>
</dbReference>
<comment type="subunit">
    <text evidence="4 12">Hexamer formed by 3 homodimers.</text>
</comment>
<reference evidence="15" key="1">
    <citation type="submission" date="2020-03" db="EMBL/GenBank/DDBJ databases">
        <title>Melopsittacus undulatus (budgerigar) genome, bMelUnd1, maternal haplotype with Z.</title>
        <authorList>
            <person name="Gedman G."/>
            <person name="Mountcastle J."/>
            <person name="Haase B."/>
            <person name="Formenti G."/>
            <person name="Wright T."/>
            <person name="Apodaca J."/>
            <person name="Pelan S."/>
            <person name="Chow W."/>
            <person name="Rhie A."/>
            <person name="Howe K."/>
            <person name="Fedrigo O."/>
            <person name="Jarvis E.D."/>
        </authorList>
    </citation>
    <scope>NUCLEOTIDE SEQUENCE [LARGE SCALE GENOMIC DNA]</scope>
</reference>
<proteinExistence type="inferred from homology"/>
<dbReference type="InterPro" id="IPR002638">
    <property type="entry name" value="Quinolinate_PRibosylTrfase_C"/>
</dbReference>
<comment type="catalytic activity">
    <reaction evidence="11 12">
        <text>nicotinate beta-D-ribonucleotide + CO2 + diphosphate = quinolinate + 5-phospho-alpha-D-ribose 1-diphosphate + 2 H(+)</text>
        <dbReference type="Rhea" id="RHEA:12733"/>
        <dbReference type="ChEBI" id="CHEBI:15378"/>
        <dbReference type="ChEBI" id="CHEBI:16526"/>
        <dbReference type="ChEBI" id="CHEBI:29959"/>
        <dbReference type="ChEBI" id="CHEBI:33019"/>
        <dbReference type="ChEBI" id="CHEBI:57502"/>
        <dbReference type="ChEBI" id="CHEBI:58017"/>
        <dbReference type="EC" id="2.4.2.19"/>
    </reaction>
</comment>
<accession>A0A8V5GV28</accession>
<dbReference type="PIRSF" id="PIRSF006250">
    <property type="entry name" value="NadC_ModD"/>
    <property type="match status" value="1"/>
</dbReference>
<evidence type="ECO:0000256" key="4">
    <source>
        <dbReference type="ARBA" id="ARBA00011218"/>
    </source>
</evidence>
<dbReference type="InterPro" id="IPR036068">
    <property type="entry name" value="Nicotinate_pribotase-like_C"/>
</dbReference>
<dbReference type="GO" id="GO:0005737">
    <property type="term" value="C:cytoplasm"/>
    <property type="evidence" value="ECO:0007669"/>
    <property type="project" value="TreeGrafter"/>
</dbReference>
<dbReference type="SUPFAM" id="SSF54675">
    <property type="entry name" value="Nicotinate/Quinolinate PRTase N-terminal domain-like"/>
    <property type="match status" value="1"/>
</dbReference>
<comment type="pathway">
    <text evidence="2 12">Cofactor biosynthesis; NAD(+) biosynthesis; nicotinate D-ribonucleotide from quinolinate: step 1/1.</text>
</comment>
<evidence type="ECO:0000313" key="16">
    <source>
        <dbReference type="Proteomes" id="UP000694405"/>
    </source>
</evidence>
<dbReference type="GO" id="GO:0009435">
    <property type="term" value="P:NAD+ biosynthetic process"/>
    <property type="evidence" value="ECO:0007669"/>
    <property type="project" value="InterPro"/>
</dbReference>
<dbReference type="InterPro" id="IPR027277">
    <property type="entry name" value="NadC/ModD"/>
</dbReference>
<name>A0A8V5GV28_MELUD</name>
<sequence>HWLQEDSTPFDPTSALSGQAPARAQLLSKASGVLAGLPFAEAVFRELRCHFRPLLPEGSALTGSRSVVAELYGPAWGLLAGERPALNCLGRCSGVASMAAAANGVARQQGWTGLVAGTRKTTPGFRLAEKYALMVGGAQEHRWGTDALLLVKDNHVVLHGGGVEELVSAARSAAGFWRRVSIEVSSEAAAVAAAAAGADIVLMDNFSPEALHKAAAAVKASWPHVLVEASGGITLSSLPHFLGPHIDVVSMGCLTHSAPALDFALKVLPHSEQGGDEWGAMEAWEQPPP</sequence>
<evidence type="ECO:0000259" key="14">
    <source>
        <dbReference type="Pfam" id="PF02749"/>
    </source>
</evidence>
<dbReference type="SUPFAM" id="SSF51690">
    <property type="entry name" value="Nicotinate/Quinolinate PRTase C-terminal domain-like"/>
    <property type="match status" value="1"/>
</dbReference>
<keyword evidence="7 12" id="KW-0662">Pyridine nucleotide biosynthesis</keyword>
<dbReference type="PANTHER" id="PTHR32179">
    <property type="entry name" value="NICOTINATE-NUCLEOTIDE PYROPHOSPHORYLASE [CARBOXYLATING]"/>
    <property type="match status" value="1"/>
</dbReference>
<dbReference type="GO" id="GO:0004514">
    <property type="term" value="F:nicotinate-nucleotide diphosphorylase (carboxylating) activity"/>
    <property type="evidence" value="ECO:0007669"/>
    <property type="project" value="UniProtKB-EC"/>
</dbReference>
<dbReference type="Pfam" id="PF02749">
    <property type="entry name" value="QRPTase_N"/>
    <property type="match status" value="1"/>
</dbReference>
<dbReference type="EC" id="2.4.2.19" evidence="5 12"/>
<evidence type="ECO:0000256" key="2">
    <source>
        <dbReference type="ARBA" id="ARBA00004893"/>
    </source>
</evidence>
<evidence type="ECO:0000256" key="6">
    <source>
        <dbReference type="ARBA" id="ARBA00020990"/>
    </source>
</evidence>
<gene>
    <name evidence="15" type="primary">LOC117438152</name>
</gene>
<keyword evidence="16" id="KW-1185">Reference proteome</keyword>
<evidence type="ECO:0000256" key="8">
    <source>
        <dbReference type="ARBA" id="ARBA00022676"/>
    </source>
</evidence>
<dbReference type="NCBIfam" id="TIGR00078">
    <property type="entry name" value="nadC"/>
    <property type="match status" value="1"/>
</dbReference>
<reference evidence="15" key="2">
    <citation type="submission" date="2025-08" db="UniProtKB">
        <authorList>
            <consortium name="Ensembl"/>
        </authorList>
    </citation>
    <scope>IDENTIFICATION</scope>
</reference>
<dbReference type="InterPro" id="IPR037128">
    <property type="entry name" value="Quinolinate_PRibosylTase_N_sf"/>
</dbReference>
<dbReference type="InterPro" id="IPR004393">
    <property type="entry name" value="NadC"/>
</dbReference>
<dbReference type="Pfam" id="PF01729">
    <property type="entry name" value="QRPTase_C"/>
    <property type="match status" value="1"/>
</dbReference>